<reference evidence="1" key="1">
    <citation type="submission" date="2020-02" db="EMBL/GenBank/DDBJ databases">
        <title>A new Streptomyces sp. for controlling soil-borne diseases.</title>
        <authorList>
            <person name="Li X."/>
            <person name="Tian Y."/>
            <person name="Gao K."/>
        </authorList>
    </citation>
    <scope>NUCLEOTIDE SEQUENCE [LARGE SCALE GENOMIC DNA]</scope>
    <source>
        <strain evidence="1">0250</strain>
    </source>
</reference>
<evidence type="ECO:0008006" key="3">
    <source>
        <dbReference type="Google" id="ProtNLM"/>
    </source>
</evidence>
<dbReference type="EMBL" id="JAAIKT010000083">
    <property type="protein sequence ID" value="NEW76493.1"/>
    <property type="molecule type" value="Genomic_DNA"/>
</dbReference>
<dbReference type="AlphaFoldDB" id="A0A6G4ASW4"/>
<gene>
    <name evidence="1" type="ORF">G4H13_40645</name>
</gene>
<protein>
    <recommendedName>
        <fullName evidence="3">Helix-turn-helix domain-containing protein</fullName>
    </recommendedName>
</protein>
<evidence type="ECO:0000313" key="2">
    <source>
        <dbReference type="Proteomes" id="UP000476310"/>
    </source>
</evidence>
<dbReference type="Proteomes" id="UP000476310">
    <property type="component" value="Unassembled WGS sequence"/>
</dbReference>
<organism evidence="1 2">
    <name type="scientific">Streptomyces rhizosphaericus</name>
    <dbReference type="NCBI Taxonomy" id="114699"/>
    <lineage>
        <taxon>Bacteria</taxon>
        <taxon>Bacillati</taxon>
        <taxon>Actinomycetota</taxon>
        <taxon>Actinomycetes</taxon>
        <taxon>Kitasatosporales</taxon>
        <taxon>Streptomycetaceae</taxon>
        <taxon>Streptomyces</taxon>
        <taxon>Streptomyces violaceusniger group</taxon>
    </lineage>
</organism>
<name>A0A6G4ASW4_9ACTN</name>
<accession>A0A6G4ASW4</accession>
<evidence type="ECO:0000313" key="1">
    <source>
        <dbReference type="EMBL" id="NEW76493.1"/>
    </source>
</evidence>
<comment type="caution">
    <text evidence="1">The sequence shown here is derived from an EMBL/GenBank/DDBJ whole genome shotgun (WGS) entry which is preliminary data.</text>
</comment>
<keyword evidence="2" id="KW-1185">Reference proteome</keyword>
<proteinExistence type="predicted"/>
<sequence>MNSCGRSAAAEDNTTDAFLTLGPHEWWLTDLARHTGIPYVTLYGWLRRGWATGRQLDEPRRPWIIRADPMEVERLQLLHQQSHGRRSRRAWLDHQQATVLTDRKGASGDDGETQL</sequence>